<proteinExistence type="predicted"/>
<dbReference type="InterPro" id="IPR011576">
    <property type="entry name" value="Pyridox_Oxase_N"/>
</dbReference>
<dbReference type="EMBL" id="WMQV01000002">
    <property type="protein sequence ID" value="MTL93178.1"/>
    <property type="molecule type" value="Genomic_DNA"/>
</dbReference>
<dbReference type="PANTHER" id="PTHR35176">
    <property type="entry name" value="HEME OXYGENASE HI_0854-RELATED"/>
    <property type="match status" value="1"/>
</dbReference>
<dbReference type="InterPro" id="IPR014419">
    <property type="entry name" value="HutZ"/>
</dbReference>
<reference evidence="4 5" key="1">
    <citation type="journal article" date="2019" name="Nat. Med.">
        <title>A library of human gut bacterial isolates paired with longitudinal multiomics data enables mechanistic microbiome research.</title>
        <authorList>
            <person name="Poyet M."/>
            <person name="Groussin M."/>
            <person name="Gibbons S.M."/>
            <person name="Avila-Pacheco J."/>
            <person name="Jiang X."/>
            <person name="Kearney S.M."/>
            <person name="Perrotta A.R."/>
            <person name="Berdy B."/>
            <person name="Zhao S."/>
            <person name="Lieberman T.D."/>
            <person name="Swanson P.K."/>
            <person name="Smith M."/>
            <person name="Roesemann S."/>
            <person name="Alexander J.E."/>
            <person name="Rich S.A."/>
            <person name="Livny J."/>
            <person name="Vlamakis H."/>
            <person name="Clish C."/>
            <person name="Bullock K."/>
            <person name="Deik A."/>
            <person name="Scott J."/>
            <person name="Pierce K.A."/>
            <person name="Xavier R.J."/>
            <person name="Alm E.J."/>
        </authorList>
    </citation>
    <scope>NUCLEOTIDE SEQUENCE</scope>
    <source>
        <strain evidence="4">BIOML-A179</strain>
        <strain evidence="3 5">BIOML-A198</strain>
    </source>
</reference>
<protein>
    <submittedName>
        <fullName evidence="4">Pyridoxamine 5'-phosphate oxidase</fullName>
    </submittedName>
</protein>
<feature type="domain" description="Pyridoxamine 5'-phosphate oxidase N-terminal" evidence="2">
    <location>
        <begin position="4"/>
        <end position="102"/>
    </location>
</feature>
<dbReference type="PIRSF" id="PIRSF004633">
    <property type="entry name" value="UCP_PLP_oxd"/>
    <property type="match status" value="1"/>
</dbReference>
<accession>A0A6I3NPP0</accession>
<dbReference type="AlphaFoldDB" id="A0A6I3NPP0"/>
<evidence type="ECO:0000313" key="5">
    <source>
        <dbReference type="Proteomes" id="UP000487649"/>
    </source>
</evidence>
<dbReference type="GO" id="GO:0070967">
    <property type="term" value="F:coenzyme F420 binding"/>
    <property type="evidence" value="ECO:0007669"/>
    <property type="project" value="TreeGrafter"/>
</dbReference>
<dbReference type="InterPro" id="IPR012349">
    <property type="entry name" value="Split_barrel_FMN-bd"/>
</dbReference>
<dbReference type="Proteomes" id="UP000487649">
    <property type="component" value="Unassembled WGS sequence"/>
</dbReference>
<dbReference type="PANTHER" id="PTHR35176:SF6">
    <property type="entry name" value="HEME OXYGENASE HI_0854-RELATED"/>
    <property type="match status" value="1"/>
</dbReference>
<comment type="caution">
    <text evidence="4">The sequence shown here is derived from an EMBL/GenBank/DDBJ whole genome shotgun (WGS) entry which is preliminary data.</text>
</comment>
<dbReference type="GeneID" id="60058731"/>
<dbReference type="GO" id="GO:0005829">
    <property type="term" value="C:cytosol"/>
    <property type="evidence" value="ECO:0007669"/>
    <property type="project" value="TreeGrafter"/>
</dbReference>
<keyword evidence="1" id="KW-0560">Oxidoreductase</keyword>
<dbReference type="RefSeq" id="WP_006783741.1">
    <property type="nucleotide sequence ID" value="NZ_CP053187.1"/>
</dbReference>
<dbReference type="InterPro" id="IPR052019">
    <property type="entry name" value="F420H2_bilvrd_red/Heme_oxyg"/>
</dbReference>
<dbReference type="Gene3D" id="2.30.110.10">
    <property type="entry name" value="Electron Transport, Fmn-binding Protein, Chain A"/>
    <property type="match status" value="1"/>
</dbReference>
<dbReference type="GO" id="GO:0016627">
    <property type="term" value="F:oxidoreductase activity, acting on the CH-CH group of donors"/>
    <property type="evidence" value="ECO:0007669"/>
    <property type="project" value="TreeGrafter"/>
</dbReference>
<dbReference type="EMBL" id="WMQE01000002">
    <property type="protein sequence ID" value="MTK20064.1"/>
    <property type="molecule type" value="Genomic_DNA"/>
</dbReference>
<evidence type="ECO:0000313" key="4">
    <source>
        <dbReference type="EMBL" id="MTL93178.1"/>
    </source>
</evidence>
<organism evidence="4">
    <name type="scientific">Turicibacter sanguinis</name>
    <dbReference type="NCBI Taxonomy" id="154288"/>
    <lineage>
        <taxon>Bacteria</taxon>
        <taxon>Bacillati</taxon>
        <taxon>Bacillota</taxon>
        <taxon>Erysipelotrichia</taxon>
        <taxon>Erysipelotrichales</taxon>
        <taxon>Turicibacteraceae</taxon>
        <taxon>Turicibacter</taxon>
    </lineage>
</organism>
<sequence>METLLNQKSLMISSLNENKMPEISYAPFMMKDQKIYIYISKAAAHYHNLVQNPQCSVMLIEDEAACKTVFARERVSFECIASKVESSKELLELFGGRQGAQMMMVLKTLDFDFFELVPLKGRLVKGFGQAFNISLNNSEFQLTQVTSIGHK</sequence>
<name>A0A6I3NPP0_9FIRM</name>
<dbReference type="Pfam" id="PF01243">
    <property type="entry name" value="PNPOx_N"/>
    <property type="match status" value="1"/>
</dbReference>
<gene>
    <name evidence="4" type="ORF">GMA64_01410</name>
    <name evidence="3" type="ORF">GMA92_01260</name>
</gene>
<dbReference type="SUPFAM" id="SSF50475">
    <property type="entry name" value="FMN-binding split barrel"/>
    <property type="match status" value="1"/>
</dbReference>
<evidence type="ECO:0000313" key="3">
    <source>
        <dbReference type="EMBL" id="MTK20064.1"/>
    </source>
</evidence>
<evidence type="ECO:0000256" key="1">
    <source>
        <dbReference type="ARBA" id="ARBA00023002"/>
    </source>
</evidence>
<evidence type="ECO:0000259" key="2">
    <source>
        <dbReference type="Pfam" id="PF01243"/>
    </source>
</evidence>